<dbReference type="EMBL" id="GBXM01062844">
    <property type="protein sequence ID" value="JAH45733.1"/>
    <property type="molecule type" value="Transcribed_RNA"/>
</dbReference>
<reference evidence="1" key="2">
    <citation type="journal article" date="2015" name="Fish Shellfish Immunol.">
        <title>Early steps in the European eel (Anguilla anguilla)-Vibrio vulnificus interaction in the gills: Role of the RtxA13 toxin.</title>
        <authorList>
            <person name="Callol A."/>
            <person name="Pajuelo D."/>
            <person name="Ebbesson L."/>
            <person name="Teles M."/>
            <person name="MacKenzie S."/>
            <person name="Amaro C."/>
        </authorList>
    </citation>
    <scope>NUCLEOTIDE SEQUENCE</scope>
</reference>
<protein>
    <submittedName>
        <fullName evidence="1">Uncharacterized protein</fullName>
    </submittedName>
</protein>
<organism evidence="1">
    <name type="scientific">Anguilla anguilla</name>
    <name type="common">European freshwater eel</name>
    <name type="synonym">Muraena anguilla</name>
    <dbReference type="NCBI Taxonomy" id="7936"/>
    <lineage>
        <taxon>Eukaryota</taxon>
        <taxon>Metazoa</taxon>
        <taxon>Chordata</taxon>
        <taxon>Craniata</taxon>
        <taxon>Vertebrata</taxon>
        <taxon>Euteleostomi</taxon>
        <taxon>Actinopterygii</taxon>
        <taxon>Neopterygii</taxon>
        <taxon>Teleostei</taxon>
        <taxon>Anguilliformes</taxon>
        <taxon>Anguillidae</taxon>
        <taxon>Anguilla</taxon>
    </lineage>
</organism>
<sequence length="28" mass="3227">MGLQDYFSQSSTHICIAPKKKTSHTCWQ</sequence>
<reference evidence="1" key="1">
    <citation type="submission" date="2014-11" db="EMBL/GenBank/DDBJ databases">
        <authorList>
            <person name="Amaro Gonzalez C."/>
        </authorList>
    </citation>
    <scope>NUCLEOTIDE SEQUENCE</scope>
</reference>
<dbReference type="AlphaFoldDB" id="A0A0E9SZ14"/>
<accession>A0A0E9SZ14</accession>
<evidence type="ECO:0000313" key="1">
    <source>
        <dbReference type="EMBL" id="JAH45733.1"/>
    </source>
</evidence>
<name>A0A0E9SZ14_ANGAN</name>
<proteinExistence type="predicted"/>